<dbReference type="GO" id="GO:0004553">
    <property type="term" value="F:hydrolase activity, hydrolyzing O-glycosyl compounds"/>
    <property type="evidence" value="ECO:0007669"/>
    <property type="project" value="TreeGrafter"/>
</dbReference>
<dbReference type="PROSITE" id="PS51318">
    <property type="entry name" value="TAT"/>
    <property type="match status" value="1"/>
</dbReference>
<dbReference type="GO" id="GO:0005975">
    <property type="term" value="P:carbohydrate metabolic process"/>
    <property type="evidence" value="ECO:0007669"/>
    <property type="project" value="InterPro"/>
</dbReference>
<dbReference type="PATRIC" id="fig|446465.5.peg.1023"/>
<dbReference type="Gene3D" id="1.50.10.10">
    <property type="match status" value="1"/>
</dbReference>
<dbReference type="KEGG" id="bfa:Bfae_10260"/>
<dbReference type="InterPro" id="IPR006311">
    <property type="entry name" value="TAT_signal"/>
</dbReference>
<proteinExistence type="predicted"/>
<reference evidence="2 3" key="1">
    <citation type="journal article" date="2009" name="Stand. Genomic Sci.">
        <title>Complete genome sequence of Brachybacterium faecium type strain (Schefferle 6-10).</title>
        <authorList>
            <person name="Lapidus A."/>
            <person name="Pukall R."/>
            <person name="Labuttii K."/>
            <person name="Copeland A."/>
            <person name="Del Rio T.G."/>
            <person name="Nolan M."/>
            <person name="Chen F."/>
            <person name="Lucas S."/>
            <person name="Tice H."/>
            <person name="Cheng J.F."/>
            <person name="Bruce D."/>
            <person name="Goodwin L."/>
            <person name="Pitluck S."/>
            <person name="Rohde M."/>
            <person name="Goker M."/>
            <person name="Pati A."/>
            <person name="Ivanova N."/>
            <person name="Mavrommatis K."/>
            <person name="Chen A."/>
            <person name="Palaniappan K."/>
            <person name="D'haeseleer P."/>
            <person name="Chain P."/>
            <person name="Bristow J."/>
            <person name="Eisen J.A."/>
            <person name="Markowitz V."/>
            <person name="Hugenholtz P."/>
            <person name="Kyrpides N.C."/>
            <person name="Klenk H.P."/>
        </authorList>
    </citation>
    <scope>NUCLEOTIDE SEQUENCE [LARGE SCALE GENOMIC DNA]</scope>
    <source>
        <strain evidence="3">ATCC 43885 / DSM 4810 / JCM 11609 / LMG 19847 / NBRC 14762 / NCIMB 9860 / 6-10</strain>
    </source>
</reference>
<dbReference type="Proteomes" id="UP000001919">
    <property type="component" value="Chromosome"/>
</dbReference>
<organism evidence="2 3">
    <name type="scientific">Brachybacterium faecium (strain ATCC 43885 / DSM 4810 / JCM 11609 / LMG 19847 / NBRC 14762 / NCIMB 9860 / 6-10)</name>
    <dbReference type="NCBI Taxonomy" id="446465"/>
    <lineage>
        <taxon>Bacteria</taxon>
        <taxon>Bacillati</taxon>
        <taxon>Actinomycetota</taxon>
        <taxon>Actinomycetes</taxon>
        <taxon>Micrococcales</taxon>
        <taxon>Dermabacteraceae</taxon>
        <taxon>Brachybacterium</taxon>
    </lineage>
</organism>
<dbReference type="SUPFAM" id="SSF48208">
    <property type="entry name" value="Six-hairpin glycosidases"/>
    <property type="match status" value="1"/>
</dbReference>
<dbReference type="InterPro" id="IPR012341">
    <property type="entry name" value="6hp_glycosidase-like_sf"/>
</dbReference>
<dbReference type="PANTHER" id="PTHR31616">
    <property type="entry name" value="TREHALASE"/>
    <property type="match status" value="1"/>
</dbReference>
<dbReference type="EMBL" id="CP001643">
    <property type="protein sequence ID" value="ACU84874.1"/>
    <property type="molecule type" value="Genomic_DNA"/>
</dbReference>
<accession>C7MBA1</accession>
<dbReference type="eggNOG" id="COG3387">
    <property type="taxonomic scope" value="Bacteria"/>
</dbReference>
<dbReference type="OrthoDB" id="3806982at2"/>
<name>C7MBA1_BRAFD</name>
<dbReference type="PANTHER" id="PTHR31616:SF0">
    <property type="entry name" value="GLUCAN 1,4-ALPHA-GLUCOSIDASE"/>
    <property type="match status" value="1"/>
</dbReference>
<protein>
    <recommendedName>
        <fullName evidence="4">Glycoside hydrolase family 15</fullName>
    </recommendedName>
</protein>
<keyword evidence="3" id="KW-1185">Reference proteome</keyword>
<dbReference type="AlphaFoldDB" id="C7MBA1"/>
<evidence type="ECO:0008006" key="4">
    <source>
        <dbReference type="Google" id="ProtNLM"/>
    </source>
</evidence>
<dbReference type="HOGENOM" id="CLU_043768_0_0_11"/>
<sequence length="466" mass="48555">MPGTGSGQAGPGGEQRAPAPTTRRRLLGGAGALGAVVGLGALGAVGAGTGTGTRPGRRATDPRSVIPLWSATVAYDSAEQRALVGGRSPQLPLDPGTRFGSELAPSSPARARAEEFLQGTAEWQGMLRESLGDLPALLDLAGSALWDLWVLTDELPAPVAGWSSSWRYMWPRDAAFCAAALARIGHRDTALSVLEHLGSLQARDGWFEARYDPATGRAPDRRPRQFDGAGLLLWAASEAVPPEGEEGRDRALERLAPLITRSLGTLHRCTSGGTGLPPVSPDYWEVHEESVTLGTMAATLTGLQAGARVAPTSAARRTAQQAARSFTALCEGTFGTTGFQRYRSGGGADSALALLDATGVHDVAAPAQLLSLREELARPGGGIAPGASWREDGVSWTPSTSLLGLALARAGERTAALEILTWLAEHRTEAGSLPEKVLFDGRPAEVAPLAWTAANVLLSLDVLARG</sequence>
<evidence type="ECO:0000313" key="3">
    <source>
        <dbReference type="Proteomes" id="UP000001919"/>
    </source>
</evidence>
<gene>
    <name evidence="2" type="ordered locus">Bfae_10260</name>
</gene>
<dbReference type="InterPro" id="IPR008928">
    <property type="entry name" value="6-hairpin_glycosidase_sf"/>
</dbReference>
<feature type="region of interest" description="Disordered" evidence="1">
    <location>
        <begin position="1"/>
        <end position="25"/>
    </location>
</feature>
<dbReference type="STRING" id="446465.Bfae_10260"/>
<feature type="compositionally biased region" description="Gly residues" evidence="1">
    <location>
        <begin position="1"/>
        <end position="13"/>
    </location>
</feature>
<evidence type="ECO:0000256" key="1">
    <source>
        <dbReference type="SAM" id="MobiDB-lite"/>
    </source>
</evidence>
<evidence type="ECO:0000313" key="2">
    <source>
        <dbReference type="EMBL" id="ACU84874.1"/>
    </source>
</evidence>